<evidence type="ECO:0000256" key="4">
    <source>
        <dbReference type="RuleBase" id="RU003690"/>
    </source>
</evidence>
<reference evidence="7" key="1">
    <citation type="journal article" date="2019" name="Int. J. Syst. Evol. Microbiol.">
        <title>The Global Catalogue of Microorganisms (GCM) 10K type strain sequencing project: providing services to taxonomists for standard genome sequencing and annotation.</title>
        <authorList>
            <consortium name="The Broad Institute Genomics Platform"/>
            <consortium name="The Broad Institute Genome Sequencing Center for Infectious Disease"/>
            <person name="Wu L."/>
            <person name="Ma J."/>
        </authorList>
    </citation>
    <scope>NUCLEOTIDE SEQUENCE [LARGE SCALE GENOMIC DNA]</scope>
    <source>
        <strain evidence="7">JCM 16923</strain>
    </source>
</reference>
<dbReference type="InterPro" id="IPR033132">
    <property type="entry name" value="GH_1_N_CS"/>
</dbReference>
<keyword evidence="2" id="KW-0378">Hydrolase</keyword>
<dbReference type="PANTHER" id="PTHR10353">
    <property type="entry name" value="GLYCOSYL HYDROLASE"/>
    <property type="match status" value="1"/>
</dbReference>
<dbReference type="PRINTS" id="PR00131">
    <property type="entry name" value="GLHYDRLASE1"/>
</dbReference>
<dbReference type="InterPro" id="IPR001360">
    <property type="entry name" value="Glyco_hydro_1"/>
</dbReference>
<evidence type="ECO:0000256" key="1">
    <source>
        <dbReference type="ARBA" id="ARBA00010838"/>
    </source>
</evidence>
<organism evidence="6 7">
    <name type="scientific">Gordonia caeni</name>
    <dbReference type="NCBI Taxonomy" id="1007097"/>
    <lineage>
        <taxon>Bacteria</taxon>
        <taxon>Bacillati</taxon>
        <taxon>Actinomycetota</taxon>
        <taxon>Actinomycetes</taxon>
        <taxon>Mycobacteriales</taxon>
        <taxon>Gordoniaceae</taxon>
        <taxon>Gordonia</taxon>
    </lineage>
</organism>
<dbReference type="InterPro" id="IPR017853">
    <property type="entry name" value="GH"/>
</dbReference>
<accession>A0ABP7NTY4</accession>
<protein>
    <submittedName>
        <fullName evidence="6">Family 1 glycosylhydrolase</fullName>
    </submittedName>
</protein>
<dbReference type="SUPFAM" id="SSF51445">
    <property type="entry name" value="(Trans)glycosidases"/>
    <property type="match status" value="1"/>
</dbReference>
<feature type="signal peptide" evidence="5">
    <location>
        <begin position="1"/>
        <end position="18"/>
    </location>
</feature>
<comment type="caution">
    <text evidence="6">The sequence shown here is derived from an EMBL/GenBank/DDBJ whole genome shotgun (WGS) entry which is preliminary data.</text>
</comment>
<keyword evidence="3" id="KW-0326">Glycosidase</keyword>
<dbReference type="PANTHER" id="PTHR10353:SF36">
    <property type="entry name" value="LP05116P"/>
    <property type="match status" value="1"/>
</dbReference>
<dbReference type="Proteomes" id="UP001418444">
    <property type="component" value="Unassembled WGS sequence"/>
</dbReference>
<dbReference type="PROSITE" id="PS00653">
    <property type="entry name" value="GLYCOSYL_HYDROL_F1_2"/>
    <property type="match status" value="1"/>
</dbReference>
<keyword evidence="5" id="KW-0732">Signal</keyword>
<keyword evidence="7" id="KW-1185">Reference proteome</keyword>
<evidence type="ECO:0000313" key="7">
    <source>
        <dbReference type="Proteomes" id="UP001418444"/>
    </source>
</evidence>
<evidence type="ECO:0000313" key="6">
    <source>
        <dbReference type="EMBL" id="GAA3953959.1"/>
    </source>
</evidence>
<feature type="chain" id="PRO_5045942548" evidence="5">
    <location>
        <begin position="19"/>
        <end position="420"/>
    </location>
</feature>
<name>A0ABP7NTY4_9ACTN</name>
<evidence type="ECO:0000256" key="2">
    <source>
        <dbReference type="ARBA" id="ARBA00022801"/>
    </source>
</evidence>
<dbReference type="EMBL" id="BAAAZW010000003">
    <property type="protein sequence ID" value="GAA3953959.1"/>
    <property type="molecule type" value="Genomic_DNA"/>
</dbReference>
<comment type="similarity">
    <text evidence="1 4">Belongs to the glycosyl hydrolase 1 family.</text>
</comment>
<gene>
    <name evidence="6" type="ORF">GCM10022231_10350</name>
</gene>
<sequence length="420" mass="47481">MLCLVATLMAMLPARADAAPGLPDDFLWGVASSGFQTEGSSPDSNWRRYARSAATHDDIGTSVDFRHRYREDIALAKALGAKVYRVGIEWARLEPSPGRIDQDEFAYYDDVIAEITAAGMRPMLTLDHWVYPGWIADRGGWADARTPAAWLRHQRRVVDRYAHHHPLWITVNEPAAYLMQEVRFGGLAPQLAPVMLDRLVHVHREIYDHIHRRDPGAMVSSNTAYIPTVQPALDTVFLDRVRDKLDFVGFDYYYSVSPTELGAANIIADRSWEAPVSADGLYYAFRDYSRRYPGKPLYVIETGMPTENARPRPDGYRRADHVRDLVYWTQRARADGIDVMGFNYWSLTDNYEWGSYTPRFGLYTVDVKTDPSLRRKPTPAVAAYRKIISANGVGPAYRPTRPATFCSLVAAPSSCTQPVR</sequence>
<dbReference type="Gene3D" id="3.20.20.80">
    <property type="entry name" value="Glycosidases"/>
    <property type="match status" value="2"/>
</dbReference>
<evidence type="ECO:0000256" key="3">
    <source>
        <dbReference type="ARBA" id="ARBA00023295"/>
    </source>
</evidence>
<proteinExistence type="inferred from homology"/>
<dbReference type="Pfam" id="PF00232">
    <property type="entry name" value="Glyco_hydro_1"/>
    <property type="match status" value="2"/>
</dbReference>
<evidence type="ECO:0000256" key="5">
    <source>
        <dbReference type="SAM" id="SignalP"/>
    </source>
</evidence>